<name>A0ACB8DUW3_DERSI</name>
<proteinExistence type="predicted"/>
<protein>
    <submittedName>
        <fullName evidence="1">Uncharacterized protein</fullName>
    </submittedName>
</protein>
<evidence type="ECO:0000313" key="2">
    <source>
        <dbReference type="Proteomes" id="UP000821865"/>
    </source>
</evidence>
<evidence type="ECO:0000313" key="1">
    <source>
        <dbReference type="EMBL" id="KAH7978129.1"/>
    </source>
</evidence>
<comment type="caution">
    <text evidence="1">The sequence shown here is derived from an EMBL/GenBank/DDBJ whole genome shotgun (WGS) entry which is preliminary data.</text>
</comment>
<accession>A0ACB8DUW3</accession>
<dbReference type="EMBL" id="CM023470">
    <property type="protein sequence ID" value="KAH7978129.1"/>
    <property type="molecule type" value="Genomic_DNA"/>
</dbReference>
<dbReference type="Proteomes" id="UP000821865">
    <property type="component" value="Chromosome 1"/>
</dbReference>
<keyword evidence="2" id="KW-1185">Reference proteome</keyword>
<reference evidence="1" key="1">
    <citation type="submission" date="2020-05" db="EMBL/GenBank/DDBJ databases">
        <title>Large-scale comparative analyses of tick genomes elucidate their genetic diversity and vector capacities.</title>
        <authorList>
            <person name="Jia N."/>
            <person name="Wang J."/>
            <person name="Shi W."/>
            <person name="Du L."/>
            <person name="Sun Y."/>
            <person name="Zhan W."/>
            <person name="Jiang J."/>
            <person name="Wang Q."/>
            <person name="Zhang B."/>
            <person name="Ji P."/>
            <person name="Sakyi L.B."/>
            <person name="Cui X."/>
            <person name="Yuan T."/>
            <person name="Jiang B."/>
            <person name="Yang W."/>
            <person name="Lam T.T.-Y."/>
            <person name="Chang Q."/>
            <person name="Ding S."/>
            <person name="Wang X."/>
            <person name="Zhu J."/>
            <person name="Ruan X."/>
            <person name="Zhao L."/>
            <person name="Wei J."/>
            <person name="Que T."/>
            <person name="Du C."/>
            <person name="Cheng J."/>
            <person name="Dai P."/>
            <person name="Han X."/>
            <person name="Huang E."/>
            <person name="Gao Y."/>
            <person name="Liu J."/>
            <person name="Shao H."/>
            <person name="Ye R."/>
            <person name="Li L."/>
            <person name="Wei W."/>
            <person name="Wang X."/>
            <person name="Wang C."/>
            <person name="Yang T."/>
            <person name="Huo Q."/>
            <person name="Li W."/>
            <person name="Guo W."/>
            <person name="Chen H."/>
            <person name="Zhou L."/>
            <person name="Ni X."/>
            <person name="Tian J."/>
            <person name="Zhou Y."/>
            <person name="Sheng Y."/>
            <person name="Liu T."/>
            <person name="Pan Y."/>
            <person name="Xia L."/>
            <person name="Li J."/>
            <person name="Zhao F."/>
            <person name="Cao W."/>
        </authorList>
    </citation>
    <scope>NUCLEOTIDE SEQUENCE</scope>
    <source>
        <strain evidence="1">Dsil-2018</strain>
    </source>
</reference>
<organism evidence="1 2">
    <name type="scientific">Dermacentor silvarum</name>
    <name type="common">Tick</name>
    <dbReference type="NCBI Taxonomy" id="543639"/>
    <lineage>
        <taxon>Eukaryota</taxon>
        <taxon>Metazoa</taxon>
        <taxon>Ecdysozoa</taxon>
        <taxon>Arthropoda</taxon>
        <taxon>Chelicerata</taxon>
        <taxon>Arachnida</taxon>
        <taxon>Acari</taxon>
        <taxon>Parasitiformes</taxon>
        <taxon>Ixodida</taxon>
        <taxon>Ixodoidea</taxon>
        <taxon>Ixodidae</taxon>
        <taxon>Rhipicephalinae</taxon>
        <taxon>Dermacentor</taxon>
    </lineage>
</organism>
<sequence length="193" mass="21851">MADHLRDLVLAEYTELLNEEKHKLKRFDKIADSLDDFYADLLKLNSSYSELWHIVKLLLVLSHGQATVERGFSVNRQVCVENLKDLSYASQRVLCDAVQKVGGILPIPVTRELLIAVSTARQKNGGYLEAQKKQDLEASKHRKKHCIEEELDAKKRKKKKLESTIDDLMASADAYAEKAEAENDCHTLSSQIA</sequence>
<gene>
    <name evidence="1" type="ORF">HPB49_004509</name>
</gene>